<evidence type="ECO:0000256" key="2">
    <source>
        <dbReference type="ARBA" id="ARBA00022723"/>
    </source>
</evidence>
<dbReference type="SUPFAM" id="SSF46626">
    <property type="entry name" value="Cytochrome c"/>
    <property type="match status" value="2"/>
</dbReference>
<keyword evidence="3 4" id="KW-0408">Iron</keyword>
<keyword evidence="7" id="KW-1185">Reference proteome</keyword>
<accession>A0A916NDY5</accession>
<protein>
    <submittedName>
        <fullName evidence="6">Fructose dehydrogenase cytochrome subunit</fullName>
    </submittedName>
</protein>
<evidence type="ECO:0000313" key="6">
    <source>
        <dbReference type="EMBL" id="CAG5010717.1"/>
    </source>
</evidence>
<keyword evidence="2 4" id="KW-0479">Metal-binding</keyword>
<comment type="caution">
    <text evidence="6">The sequence shown here is derived from an EMBL/GenBank/DDBJ whole genome shotgun (WGS) entry which is preliminary data.</text>
</comment>
<name>A0A916NDY5_9BACT</name>
<evidence type="ECO:0000259" key="5">
    <source>
        <dbReference type="PROSITE" id="PS51007"/>
    </source>
</evidence>
<sequence>MKKVLKVLGIVLGSLVLLAGSFCTYVAILGVPTYDKPTVPVVSVEVTPERVSRGEIISQIQCMGCHSDNNNQLTGKYMGEVPALFGKIYSKNITQDKEKGIGQWTDGQLIYFLRTGLRADGSYAPVMPQYPNLSDEDLSSVVAWLRSDRFPVQPNSTEPQSSDFSFFTKLLTHLVMKPLPYPQHFVAPADSTNSLALGKYTADALGDCFGCHSANFVDQDKINTERTKGYYGGGNEMVGIDGQKVLTANLTFDEQTGIGRKYTREQFIKAVKLGVRPDGSILKYPMTPKMGLSDREVGAIYDYLKTIPKIKNDIESKNAELEMRKK</sequence>
<organism evidence="6 7">
    <name type="scientific">Dyadobacter helix</name>
    <dbReference type="NCBI Taxonomy" id="2822344"/>
    <lineage>
        <taxon>Bacteria</taxon>
        <taxon>Pseudomonadati</taxon>
        <taxon>Bacteroidota</taxon>
        <taxon>Cytophagia</taxon>
        <taxon>Cytophagales</taxon>
        <taxon>Spirosomataceae</taxon>
        <taxon>Dyadobacter</taxon>
    </lineage>
</organism>
<dbReference type="InterPro" id="IPR009056">
    <property type="entry name" value="Cyt_c-like_dom"/>
</dbReference>
<dbReference type="RefSeq" id="WP_215241121.1">
    <property type="nucleotide sequence ID" value="NZ_CAJRAF010000002.1"/>
</dbReference>
<evidence type="ECO:0000256" key="1">
    <source>
        <dbReference type="ARBA" id="ARBA00022617"/>
    </source>
</evidence>
<dbReference type="PANTHER" id="PTHR35008">
    <property type="entry name" value="BLL4482 PROTEIN-RELATED"/>
    <property type="match status" value="1"/>
</dbReference>
<dbReference type="Proteomes" id="UP000680038">
    <property type="component" value="Unassembled WGS sequence"/>
</dbReference>
<dbReference type="GO" id="GO:0020037">
    <property type="term" value="F:heme binding"/>
    <property type="evidence" value="ECO:0007669"/>
    <property type="project" value="InterPro"/>
</dbReference>
<gene>
    <name evidence="6" type="primary">fdhC</name>
    <name evidence="6" type="ORF">DYBT9275_04799</name>
</gene>
<dbReference type="Gene3D" id="1.10.760.10">
    <property type="entry name" value="Cytochrome c-like domain"/>
    <property type="match status" value="2"/>
</dbReference>
<dbReference type="GO" id="GO:0009055">
    <property type="term" value="F:electron transfer activity"/>
    <property type="evidence" value="ECO:0007669"/>
    <property type="project" value="InterPro"/>
</dbReference>
<dbReference type="Pfam" id="PF00034">
    <property type="entry name" value="Cytochrom_C"/>
    <property type="match status" value="1"/>
</dbReference>
<dbReference type="EMBL" id="CAJRAF010000002">
    <property type="protein sequence ID" value="CAG5010717.1"/>
    <property type="molecule type" value="Genomic_DNA"/>
</dbReference>
<reference evidence="6" key="1">
    <citation type="submission" date="2021-04" db="EMBL/GenBank/DDBJ databases">
        <authorList>
            <person name="Rodrigo-Torres L."/>
            <person name="Arahal R. D."/>
            <person name="Lucena T."/>
        </authorList>
    </citation>
    <scope>NUCLEOTIDE SEQUENCE</scope>
    <source>
        <strain evidence="6">CECT 9275</strain>
    </source>
</reference>
<evidence type="ECO:0000313" key="7">
    <source>
        <dbReference type="Proteomes" id="UP000680038"/>
    </source>
</evidence>
<feature type="domain" description="Cytochrome c" evidence="5">
    <location>
        <begin position="193"/>
        <end position="308"/>
    </location>
</feature>
<dbReference type="AlphaFoldDB" id="A0A916NDY5"/>
<evidence type="ECO:0000256" key="4">
    <source>
        <dbReference type="PROSITE-ProRule" id="PRU00433"/>
    </source>
</evidence>
<dbReference type="GO" id="GO:0046872">
    <property type="term" value="F:metal ion binding"/>
    <property type="evidence" value="ECO:0007669"/>
    <property type="project" value="UniProtKB-KW"/>
</dbReference>
<dbReference type="InterPro" id="IPR036909">
    <property type="entry name" value="Cyt_c-like_dom_sf"/>
</dbReference>
<feature type="domain" description="Cytochrome c" evidence="5">
    <location>
        <begin position="49"/>
        <end position="149"/>
    </location>
</feature>
<dbReference type="PROSITE" id="PS51007">
    <property type="entry name" value="CYTC"/>
    <property type="match status" value="2"/>
</dbReference>
<dbReference type="PANTHER" id="PTHR35008:SF8">
    <property type="entry name" value="ALCOHOL DEHYDROGENASE CYTOCHROME C SUBUNIT"/>
    <property type="match status" value="1"/>
</dbReference>
<keyword evidence="1 4" id="KW-0349">Heme</keyword>
<evidence type="ECO:0000256" key="3">
    <source>
        <dbReference type="ARBA" id="ARBA00023004"/>
    </source>
</evidence>
<proteinExistence type="predicted"/>
<dbReference type="InterPro" id="IPR051459">
    <property type="entry name" value="Cytochrome_c-type_DH"/>
</dbReference>